<dbReference type="InterPro" id="IPR036038">
    <property type="entry name" value="Aminotransferase-like"/>
</dbReference>
<reference evidence="1" key="2">
    <citation type="journal article" date="2015" name="Data Brief">
        <title>Shoot transcriptome of the giant reed, Arundo donax.</title>
        <authorList>
            <person name="Barrero R.A."/>
            <person name="Guerrero F.D."/>
            <person name="Moolhuijzen P."/>
            <person name="Goolsby J.A."/>
            <person name="Tidwell J."/>
            <person name="Bellgard S.E."/>
            <person name="Bellgard M.I."/>
        </authorList>
    </citation>
    <scope>NUCLEOTIDE SEQUENCE</scope>
    <source>
        <tissue evidence="1">Shoot tissue taken approximately 20 cm above the soil surface</tissue>
    </source>
</reference>
<protein>
    <submittedName>
        <fullName evidence="1">Uncharacterized protein</fullName>
    </submittedName>
</protein>
<accession>A0A0A9C643</accession>
<evidence type="ECO:0000313" key="1">
    <source>
        <dbReference type="EMBL" id="JAD68875.1"/>
    </source>
</evidence>
<dbReference type="EMBL" id="GBRH01229020">
    <property type="protein sequence ID" value="JAD68875.1"/>
    <property type="molecule type" value="Transcribed_RNA"/>
</dbReference>
<dbReference type="SUPFAM" id="SSF56752">
    <property type="entry name" value="D-aminoacid aminotransferase-like PLP-dependent enzymes"/>
    <property type="match status" value="1"/>
</dbReference>
<reference evidence="1" key="1">
    <citation type="submission" date="2014-09" db="EMBL/GenBank/DDBJ databases">
        <authorList>
            <person name="Magalhaes I.L.F."/>
            <person name="Oliveira U."/>
            <person name="Santos F.R."/>
            <person name="Vidigal T.H.D.A."/>
            <person name="Brescovit A.D."/>
            <person name="Santos A.J."/>
        </authorList>
    </citation>
    <scope>NUCLEOTIDE SEQUENCE</scope>
    <source>
        <tissue evidence="1">Shoot tissue taken approximately 20 cm above the soil surface</tissue>
    </source>
</reference>
<dbReference type="AlphaFoldDB" id="A0A0A9C643"/>
<sequence>MMFLGSGLPLLPIVEWDGRPLGDGQVGKLSLALCDMLRDDMKSGPDRIPVPYS</sequence>
<proteinExistence type="predicted"/>
<dbReference type="GO" id="GO:0003824">
    <property type="term" value="F:catalytic activity"/>
    <property type="evidence" value="ECO:0007669"/>
    <property type="project" value="InterPro"/>
</dbReference>
<organism evidence="1">
    <name type="scientific">Arundo donax</name>
    <name type="common">Giant reed</name>
    <name type="synonym">Donax arundinaceus</name>
    <dbReference type="NCBI Taxonomy" id="35708"/>
    <lineage>
        <taxon>Eukaryota</taxon>
        <taxon>Viridiplantae</taxon>
        <taxon>Streptophyta</taxon>
        <taxon>Embryophyta</taxon>
        <taxon>Tracheophyta</taxon>
        <taxon>Spermatophyta</taxon>
        <taxon>Magnoliopsida</taxon>
        <taxon>Liliopsida</taxon>
        <taxon>Poales</taxon>
        <taxon>Poaceae</taxon>
        <taxon>PACMAD clade</taxon>
        <taxon>Arundinoideae</taxon>
        <taxon>Arundineae</taxon>
        <taxon>Arundo</taxon>
    </lineage>
</organism>
<name>A0A0A9C643_ARUDO</name>